<proteinExistence type="predicted"/>
<evidence type="ECO:0000256" key="1">
    <source>
        <dbReference type="SAM" id="MobiDB-lite"/>
    </source>
</evidence>
<name>A0ABX1Y029_9BACL</name>
<evidence type="ECO:0000313" key="4">
    <source>
        <dbReference type="EMBL" id="NOU73964.1"/>
    </source>
</evidence>
<dbReference type="Proteomes" id="UP000616779">
    <property type="component" value="Unassembled WGS sequence"/>
</dbReference>
<dbReference type="InterPro" id="IPR021416">
    <property type="entry name" value="DUF3048_N"/>
</dbReference>
<feature type="domain" description="DUF3048" evidence="3">
    <location>
        <begin position="248"/>
        <end position="356"/>
    </location>
</feature>
<dbReference type="EMBL" id="WHOA01000147">
    <property type="protein sequence ID" value="NOU73964.1"/>
    <property type="molecule type" value="Genomic_DNA"/>
</dbReference>
<organism evidence="4 5">
    <name type="scientific">Paenibacillus phytorum</name>
    <dbReference type="NCBI Taxonomy" id="2654977"/>
    <lineage>
        <taxon>Bacteria</taxon>
        <taxon>Bacillati</taxon>
        <taxon>Bacillota</taxon>
        <taxon>Bacilli</taxon>
        <taxon>Bacillales</taxon>
        <taxon>Paenibacillaceae</taxon>
        <taxon>Paenibacillus</taxon>
    </lineage>
</organism>
<dbReference type="Pfam" id="PF11258">
    <property type="entry name" value="DUF3048"/>
    <property type="match status" value="1"/>
</dbReference>
<accession>A0ABX1Y029</accession>
<reference evidence="4 5" key="1">
    <citation type="submission" date="2019-10" db="EMBL/GenBank/DDBJ databases">
        <title>Description of Paenibacillus terrestris sp. nov.</title>
        <authorList>
            <person name="Carlier A."/>
            <person name="Qi S."/>
        </authorList>
    </citation>
    <scope>NUCLEOTIDE SEQUENCE [LARGE SCALE GENOMIC DNA]</scope>
    <source>
        <strain evidence="4 5">LMG 31458</strain>
    </source>
</reference>
<dbReference type="Pfam" id="PF17479">
    <property type="entry name" value="DUF3048_C"/>
    <property type="match status" value="1"/>
</dbReference>
<feature type="compositionally biased region" description="Low complexity" evidence="1">
    <location>
        <begin position="49"/>
        <end position="69"/>
    </location>
</feature>
<dbReference type="SUPFAM" id="SSF159774">
    <property type="entry name" value="YerB-like"/>
    <property type="match status" value="1"/>
</dbReference>
<comment type="caution">
    <text evidence="4">The sequence shown here is derived from an EMBL/GenBank/DDBJ whole genome shotgun (WGS) entry which is preliminary data.</text>
</comment>
<sequence length="368" mass="40399">MIKRRGADLLKSLPSFRPKNLSAWLVLGCSVIAIVGCSDTPASLPPASPNAAEATPAAASPATKPAATAVETEQPYKFPLTGLPTDKEVKSRPFMVMVENAPQARPQTGLDQADIVYEILAEGEITRFVSVFQSQAAKTIGPVRSIRPYFVEIGDALDAVIVHAGWSQEAMDMMAGRKLAHLDEVYGDGAYYWRATDRKAPHNLYTSVDKMKQGAEARKFRSEWNGPLLTFAKEGQSQLTGAAVNYIQIPYIQGYFASYEYNAAEGVYNRSMEGKPHLDKETGKQLQTKNLLVLESKHKIVDKEGRREVDVFGPGKGLILQEGKSQQITWERKNGMLRAYAEGGKEVPLLPGNTWVQIVPEGTAVKME</sequence>
<feature type="region of interest" description="Disordered" evidence="1">
    <location>
        <begin position="44"/>
        <end position="70"/>
    </location>
</feature>
<dbReference type="Gene3D" id="3.50.90.10">
    <property type="entry name" value="YerB-like"/>
    <property type="match status" value="1"/>
</dbReference>
<keyword evidence="5" id="KW-1185">Reference proteome</keyword>
<dbReference type="InterPro" id="IPR023158">
    <property type="entry name" value="YerB-like_sf"/>
</dbReference>
<evidence type="ECO:0000259" key="2">
    <source>
        <dbReference type="Pfam" id="PF11258"/>
    </source>
</evidence>
<protein>
    <submittedName>
        <fullName evidence="4">DUF3048 domain-containing protein</fullName>
    </submittedName>
</protein>
<feature type="domain" description="DUF3048" evidence="2">
    <location>
        <begin position="80"/>
        <end position="220"/>
    </location>
</feature>
<dbReference type="InterPro" id="IPR035328">
    <property type="entry name" value="DUF3048_C"/>
</dbReference>
<gene>
    <name evidence="4" type="ORF">GC098_21610</name>
</gene>
<evidence type="ECO:0000313" key="5">
    <source>
        <dbReference type="Proteomes" id="UP000616779"/>
    </source>
</evidence>
<evidence type="ECO:0000259" key="3">
    <source>
        <dbReference type="Pfam" id="PF17479"/>
    </source>
</evidence>